<dbReference type="PANTHER" id="PTHR33823">
    <property type="entry name" value="RNA POLYMERASE-BINDING TRANSCRIPTION FACTOR DKSA-RELATED"/>
    <property type="match status" value="1"/>
</dbReference>
<dbReference type="OrthoDB" id="6064855at2"/>
<dbReference type="SUPFAM" id="SSF57716">
    <property type="entry name" value="Glucocorticoid receptor-like (DNA-binding domain)"/>
    <property type="match status" value="1"/>
</dbReference>
<dbReference type="PANTHER" id="PTHR33823:SF4">
    <property type="entry name" value="GENERAL STRESS PROTEIN 16O"/>
    <property type="match status" value="1"/>
</dbReference>
<evidence type="ECO:0000256" key="3">
    <source>
        <dbReference type="ARBA" id="ARBA00022833"/>
    </source>
</evidence>
<dbReference type="InterPro" id="IPR000962">
    <property type="entry name" value="Znf_DskA_TraR"/>
</dbReference>
<feature type="zinc finger region" description="dksA C4-type" evidence="4">
    <location>
        <begin position="96"/>
        <end position="120"/>
    </location>
</feature>
<proteinExistence type="predicted"/>
<dbReference type="GO" id="GO:0008270">
    <property type="term" value="F:zinc ion binding"/>
    <property type="evidence" value="ECO:0007669"/>
    <property type="project" value="UniProtKB-KW"/>
</dbReference>
<keyword evidence="2" id="KW-0863">Zinc-finger</keyword>
<feature type="domain" description="Zinc finger DksA/TraR C4-type" evidence="6">
    <location>
        <begin position="91"/>
        <end position="125"/>
    </location>
</feature>
<dbReference type="Pfam" id="PF01258">
    <property type="entry name" value="zf-dskA_traR"/>
    <property type="match status" value="1"/>
</dbReference>
<reference evidence="7 8" key="1">
    <citation type="submission" date="2018-11" db="EMBL/GenBank/DDBJ databases">
        <title>The draft genome sequence of Amphritea opalescens ANRC-JH13T.</title>
        <authorList>
            <person name="Fang Z."/>
            <person name="Zhang Y."/>
            <person name="Han X."/>
        </authorList>
    </citation>
    <scope>NUCLEOTIDE SEQUENCE [LARGE SCALE GENOMIC DNA]</scope>
    <source>
        <strain evidence="7 8">ANRC-JH13</strain>
    </source>
</reference>
<dbReference type="SUPFAM" id="SSF109635">
    <property type="entry name" value="DnaK suppressor protein DksA, alpha-hairpin domain"/>
    <property type="match status" value="1"/>
</dbReference>
<dbReference type="InterPro" id="IPR037187">
    <property type="entry name" value="DnaK_N"/>
</dbReference>
<keyword evidence="8" id="KW-1185">Reference proteome</keyword>
<dbReference type="EMBL" id="RQXW01000020">
    <property type="protein sequence ID" value="RTE64613.1"/>
    <property type="molecule type" value="Genomic_DNA"/>
</dbReference>
<evidence type="ECO:0000256" key="4">
    <source>
        <dbReference type="PROSITE-ProRule" id="PRU00510"/>
    </source>
</evidence>
<feature type="coiled-coil region" evidence="5">
    <location>
        <begin position="14"/>
        <end position="91"/>
    </location>
</feature>
<protein>
    <recommendedName>
        <fullName evidence="6">Zinc finger DksA/TraR C4-type domain-containing protein</fullName>
    </recommendedName>
</protein>
<dbReference type="PROSITE" id="PS01102">
    <property type="entry name" value="ZF_DKSA_1"/>
    <property type="match status" value="1"/>
</dbReference>
<gene>
    <name evidence="7" type="ORF">EH243_16815</name>
</gene>
<evidence type="ECO:0000256" key="5">
    <source>
        <dbReference type="SAM" id="Coils"/>
    </source>
</evidence>
<sequence length="135" mass="15625">MNTMKRCCTNELQLKHLKRELQVLLQQLQSDLDAERVEQRQEMSQLNRTEVLDRGEASSVVGLQQTSLSRIKQLEEEINECQNALERIEAGRYGYCEQCGEEIELNRLMANPTAVLCVRCQSKDELQRNGRSIKL</sequence>
<evidence type="ECO:0000313" key="7">
    <source>
        <dbReference type="EMBL" id="RTE64613.1"/>
    </source>
</evidence>
<keyword evidence="1" id="KW-0479">Metal-binding</keyword>
<dbReference type="AlphaFoldDB" id="A0A430KMM3"/>
<evidence type="ECO:0000256" key="2">
    <source>
        <dbReference type="ARBA" id="ARBA00022771"/>
    </source>
</evidence>
<dbReference type="RefSeq" id="WP_126159815.1">
    <property type="nucleotide sequence ID" value="NZ_RQXW01000020.1"/>
</dbReference>
<evidence type="ECO:0000259" key="6">
    <source>
        <dbReference type="Pfam" id="PF01258"/>
    </source>
</evidence>
<name>A0A430KMM3_9GAMM</name>
<keyword evidence="3" id="KW-0862">Zinc</keyword>
<dbReference type="InterPro" id="IPR020458">
    <property type="entry name" value="Znf_DskA_TraR_CS"/>
</dbReference>
<evidence type="ECO:0000313" key="8">
    <source>
        <dbReference type="Proteomes" id="UP000283087"/>
    </source>
</evidence>
<organism evidence="7 8">
    <name type="scientific">Amphritea opalescens</name>
    <dbReference type="NCBI Taxonomy" id="2490544"/>
    <lineage>
        <taxon>Bacteria</taxon>
        <taxon>Pseudomonadati</taxon>
        <taxon>Pseudomonadota</taxon>
        <taxon>Gammaproteobacteria</taxon>
        <taxon>Oceanospirillales</taxon>
        <taxon>Oceanospirillaceae</taxon>
        <taxon>Amphritea</taxon>
    </lineage>
</organism>
<dbReference type="PROSITE" id="PS51128">
    <property type="entry name" value="ZF_DKSA_2"/>
    <property type="match status" value="1"/>
</dbReference>
<evidence type="ECO:0000256" key="1">
    <source>
        <dbReference type="ARBA" id="ARBA00022723"/>
    </source>
</evidence>
<dbReference type="Gene3D" id="1.20.120.910">
    <property type="entry name" value="DksA, coiled-coil domain"/>
    <property type="match status" value="1"/>
</dbReference>
<keyword evidence="5" id="KW-0175">Coiled coil</keyword>
<dbReference type="Proteomes" id="UP000283087">
    <property type="component" value="Unassembled WGS sequence"/>
</dbReference>
<accession>A0A430KMM3</accession>
<comment type="caution">
    <text evidence="7">The sequence shown here is derived from an EMBL/GenBank/DDBJ whole genome shotgun (WGS) entry which is preliminary data.</text>
</comment>